<feature type="region of interest" description="Disordered" evidence="1">
    <location>
        <begin position="264"/>
        <end position="283"/>
    </location>
</feature>
<feature type="region of interest" description="Disordered" evidence="1">
    <location>
        <begin position="305"/>
        <end position="349"/>
    </location>
</feature>
<dbReference type="PANTHER" id="PTHR33737">
    <property type="entry name" value="OS05G0121800 PROTEIN"/>
    <property type="match status" value="1"/>
</dbReference>
<reference evidence="2" key="1">
    <citation type="journal article" date="2023" name="bioRxiv">
        <title>Improved chromosome-level genome assembly for marigold (Tagetes erecta).</title>
        <authorList>
            <person name="Jiang F."/>
            <person name="Yuan L."/>
            <person name="Wang S."/>
            <person name="Wang H."/>
            <person name="Xu D."/>
            <person name="Wang A."/>
            <person name="Fan W."/>
        </authorList>
    </citation>
    <scope>NUCLEOTIDE SEQUENCE</scope>
    <source>
        <strain evidence="2">WSJ</strain>
        <tissue evidence="2">Leaf</tissue>
    </source>
</reference>
<name>A0AAD8L703_TARER</name>
<evidence type="ECO:0000313" key="2">
    <source>
        <dbReference type="EMBL" id="KAK1432370.1"/>
    </source>
</evidence>
<dbReference type="GO" id="GO:0008017">
    <property type="term" value="F:microtubule binding"/>
    <property type="evidence" value="ECO:0007669"/>
    <property type="project" value="InterPro"/>
</dbReference>
<dbReference type="EMBL" id="JAUHHV010000002">
    <property type="protein sequence ID" value="KAK1432370.1"/>
    <property type="molecule type" value="Genomic_DNA"/>
</dbReference>
<proteinExistence type="predicted"/>
<sequence>MSVFRNFTSPKDTKLVKSSASFIHEERKFCSAGPKTKIKSSTLRTPSPKIAFFDQELGSMRDRFGRRSNEKKLNKFPSSDLSPCVSTGNCLKNVTMSKLGSNCSKVPKMCLASKRQKDDRKAEKEKVVTDIKKDVIEVKGVKMDLGFEDNNLQLVDLYGEDDHLIPFPYREDLPLPLSEIFDNVNGYVNSKPRRLSFLRKSLPWDSAFMTSAGLLNSEELTLVNEGVKRNKKDGQRSKDASKICGSRSLAPSYKNRNICSQSKVKSVGSLTSPSPSPNLRGTIMYHQDKPSKLFSSNNNAAALERSENVKKVENKTTTAQDAKRSRPGYLPKSTSFTSPKTEKCHPKSKKLFNSPSSVLHFPLASSPSSSVDSYLSESFSPTTITHQHTIPVLDFPSPNSKERNCISRNVTNETIKSSRLRMPSPRIGFFDKEPGIMCFSASNNLSPCVSTWNCLKVGKHLSREHDERKVGSGCSKLKSCGKMPKQILKMDLSRKYDLDSFHAKVSLCSFEGLVNVLSRQLEVIDLERDMVQVRGQWIYEVSEPCKLFDLATSNKYSTVC</sequence>
<keyword evidence="3" id="KW-1185">Reference proteome</keyword>
<protein>
    <submittedName>
        <fullName evidence="2">Uncharacterized protein</fullName>
    </submittedName>
</protein>
<gene>
    <name evidence="2" type="ORF">QVD17_09266</name>
</gene>
<evidence type="ECO:0000256" key="1">
    <source>
        <dbReference type="SAM" id="MobiDB-lite"/>
    </source>
</evidence>
<feature type="compositionally biased region" description="Basic and acidic residues" evidence="1">
    <location>
        <begin position="305"/>
        <end position="314"/>
    </location>
</feature>
<dbReference type="AlphaFoldDB" id="A0AAD8L703"/>
<organism evidence="2 3">
    <name type="scientific">Tagetes erecta</name>
    <name type="common">African marigold</name>
    <dbReference type="NCBI Taxonomy" id="13708"/>
    <lineage>
        <taxon>Eukaryota</taxon>
        <taxon>Viridiplantae</taxon>
        <taxon>Streptophyta</taxon>
        <taxon>Embryophyta</taxon>
        <taxon>Tracheophyta</taxon>
        <taxon>Spermatophyta</taxon>
        <taxon>Magnoliopsida</taxon>
        <taxon>eudicotyledons</taxon>
        <taxon>Gunneridae</taxon>
        <taxon>Pentapetalae</taxon>
        <taxon>asterids</taxon>
        <taxon>campanulids</taxon>
        <taxon>Asterales</taxon>
        <taxon>Asteraceae</taxon>
        <taxon>Asteroideae</taxon>
        <taxon>Heliantheae alliance</taxon>
        <taxon>Tageteae</taxon>
        <taxon>Tagetes</taxon>
    </lineage>
</organism>
<feature type="compositionally biased region" description="Polar residues" evidence="1">
    <location>
        <begin position="264"/>
        <end position="279"/>
    </location>
</feature>
<comment type="caution">
    <text evidence="2">The sequence shown here is derived from an EMBL/GenBank/DDBJ whole genome shotgun (WGS) entry which is preliminary data.</text>
</comment>
<dbReference type="PANTHER" id="PTHR33737:SF2">
    <property type="entry name" value="OS12G0102700 PROTEIN"/>
    <property type="match status" value="1"/>
</dbReference>
<accession>A0AAD8L703</accession>
<evidence type="ECO:0000313" key="3">
    <source>
        <dbReference type="Proteomes" id="UP001229421"/>
    </source>
</evidence>
<dbReference type="InterPro" id="IPR045882">
    <property type="entry name" value="GPT1/2"/>
</dbReference>
<dbReference type="Proteomes" id="UP001229421">
    <property type="component" value="Unassembled WGS sequence"/>
</dbReference>